<gene>
    <name evidence="6" type="ORF">ACFSC0_19450</name>
</gene>
<evidence type="ECO:0000256" key="3">
    <source>
        <dbReference type="ARBA" id="ARBA00020071"/>
    </source>
</evidence>
<dbReference type="RefSeq" id="WP_377281620.1">
    <property type="nucleotide sequence ID" value="NZ_JBHRSI010000004.1"/>
</dbReference>
<dbReference type="Pfam" id="PF01522">
    <property type="entry name" value="Polysacc_deac_1"/>
    <property type="match status" value="1"/>
</dbReference>
<organism evidence="6 7">
    <name type="scientific">Phenylobacterium terrae</name>
    <dbReference type="NCBI Taxonomy" id="2665495"/>
    <lineage>
        <taxon>Bacteria</taxon>
        <taxon>Pseudomonadati</taxon>
        <taxon>Pseudomonadota</taxon>
        <taxon>Alphaproteobacteria</taxon>
        <taxon>Caulobacterales</taxon>
        <taxon>Caulobacteraceae</taxon>
        <taxon>Phenylobacterium</taxon>
    </lineage>
</organism>
<comment type="caution">
    <text evidence="6">The sequence shown here is derived from an EMBL/GenBank/DDBJ whole genome shotgun (WGS) entry which is preliminary data.</text>
</comment>
<proteinExistence type="inferred from homology"/>
<evidence type="ECO:0000256" key="4">
    <source>
        <dbReference type="ARBA" id="ARBA00032976"/>
    </source>
</evidence>
<feature type="domain" description="NodB homology" evidence="5">
    <location>
        <begin position="3"/>
        <end position="98"/>
    </location>
</feature>
<dbReference type="Gene3D" id="3.20.20.370">
    <property type="entry name" value="Glycoside hydrolase/deacetylase"/>
    <property type="match status" value="1"/>
</dbReference>
<reference evidence="7" key="1">
    <citation type="journal article" date="2019" name="Int. J. Syst. Evol. Microbiol.">
        <title>The Global Catalogue of Microorganisms (GCM) 10K type strain sequencing project: providing services to taxonomists for standard genome sequencing and annotation.</title>
        <authorList>
            <consortium name="The Broad Institute Genomics Platform"/>
            <consortium name="The Broad Institute Genome Sequencing Center for Infectious Disease"/>
            <person name="Wu L."/>
            <person name="Ma J."/>
        </authorList>
    </citation>
    <scope>NUCLEOTIDE SEQUENCE [LARGE SCALE GENOMIC DNA]</scope>
    <source>
        <strain evidence="7">DFY28</strain>
    </source>
</reference>
<comment type="function">
    <text evidence="1">Is involved in generating a small heat-stable compound (Nod), an acylated oligomer of N-acetylglucosamine, that stimulates mitosis in various plant protoplasts.</text>
</comment>
<evidence type="ECO:0000313" key="6">
    <source>
        <dbReference type="EMBL" id="MFD1785580.1"/>
    </source>
</evidence>
<dbReference type="SUPFAM" id="SSF88713">
    <property type="entry name" value="Glycoside hydrolase/deacetylase"/>
    <property type="match status" value="1"/>
</dbReference>
<keyword evidence="7" id="KW-1185">Reference proteome</keyword>
<evidence type="ECO:0000313" key="7">
    <source>
        <dbReference type="Proteomes" id="UP001597237"/>
    </source>
</evidence>
<dbReference type="EMBL" id="JBHUEY010000012">
    <property type="protein sequence ID" value="MFD1785580.1"/>
    <property type="molecule type" value="Genomic_DNA"/>
</dbReference>
<evidence type="ECO:0000256" key="1">
    <source>
        <dbReference type="ARBA" id="ARBA00003236"/>
    </source>
</evidence>
<dbReference type="InterPro" id="IPR011330">
    <property type="entry name" value="Glyco_hydro/deAcase_b/a-brl"/>
</dbReference>
<comment type="similarity">
    <text evidence="2">Belongs to the polysaccharide deacetylase family.</text>
</comment>
<evidence type="ECO:0000256" key="2">
    <source>
        <dbReference type="ARBA" id="ARBA00010973"/>
    </source>
</evidence>
<dbReference type="InterPro" id="IPR002509">
    <property type="entry name" value="NODB_dom"/>
</dbReference>
<sequence>MSRIVSFCFDDGFRASAETVWRLFAARDLSATFCVLAAPELAKDPFIRGAAIADWGFWREAQAAGHEVAPHGWAHERLGELPVPAACESLDRTLEAFVRELPDFELGQAIFHLPYLTAPTPVVQHLSSKVLGVRRKLHQQGLNRAFGHPRGASIDCVTFPDPADERLQARIGRFLGHEAGWLVLVLHGLDGEGWGPVSSDTLAAILDRLTASGVRVAPAGQVLRQGTTAS</sequence>
<dbReference type="Proteomes" id="UP001597237">
    <property type="component" value="Unassembled WGS sequence"/>
</dbReference>
<evidence type="ECO:0000259" key="5">
    <source>
        <dbReference type="Pfam" id="PF01522"/>
    </source>
</evidence>
<name>A0ABW4N667_9CAUL</name>
<protein>
    <recommendedName>
        <fullName evidence="3">Chitooligosaccharide deacetylase</fullName>
    </recommendedName>
    <alternativeName>
        <fullName evidence="4">Nodulation protein B</fullName>
    </alternativeName>
</protein>
<accession>A0ABW4N667</accession>